<accession>A0A7Y8GWU3</accession>
<dbReference type="Proteomes" id="UP000545507">
    <property type="component" value="Unassembled WGS sequence"/>
</dbReference>
<keyword evidence="1" id="KW-0812">Transmembrane</keyword>
<protein>
    <submittedName>
        <fullName evidence="2">Uncharacterized protein</fullName>
    </submittedName>
</protein>
<evidence type="ECO:0000313" key="2">
    <source>
        <dbReference type="EMBL" id="NWF46330.1"/>
    </source>
</evidence>
<organism evidence="2 3">
    <name type="scientific">Hydrogenophaga aromaticivorans</name>
    <dbReference type="NCBI Taxonomy" id="2610898"/>
    <lineage>
        <taxon>Bacteria</taxon>
        <taxon>Pseudomonadati</taxon>
        <taxon>Pseudomonadota</taxon>
        <taxon>Betaproteobacteria</taxon>
        <taxon>Burkholderiales</taxon>
        <taxon>Comamonadaceae</taxon>
        <taxon>Hydrogenophaga</taxon>
    </lineage>
</organism>
<feature type="transmembrane region" description="Helical" evidence="1">
    <location>
        <begin position="148"/>
        <end position="176"/>
    </location>
</feature>
<name>A0A7Y8GWU3_9BURK</name>
<reference evidence="2 3" key="1">
    <citation type="submission" date="2019-09" db="EMBL/GenBank/DDBJ databases">
        <title>Hydrogenophaga aromatica sp. nov., isolated from a para-xylene-degrading enrichment culture.</title>
        <authorList>
            <person name="Tancsics A."/>
            <person name="Banerjee S."/>
        </authorList>
    </citation>
    <scope>NUCLEOTIDE SEQUENCE [LARGE SCALE GENOMIC DNA]</scope>
    <source>
        <strain evidence="2 3">D2P1</strain>
    </source>
</reference>
<dbReference type="RefSeq" id="WP_177136224.1">
    <property type="nucleotide sequence ID" value="NZ_VYGV01000012.1"/>
</dbReference>
<keyword evidence="1" id="KW-1133">Transmembrane helix</keyword>
<sequence>MAGAERQTALEDQLEEEGEQLSQTIGCTSMEARAFLLSQPSYYARLCPMPSGLFVSPLRRRRIARLRRQLNARSPRLSTPDDPLLNALEAEVATIEFDGKAPPLAKRTQIRRELLMGGVPQKSLRKAFCSLAVVRSNGLGVRRAPNTLVAAAASLGHHAAAICSLVLLLAAFGQAVTAGCVGCSELGLIYLSMILGWFSRCLFFLGPDWINSDRLLVRLGF</sequence>
<comment type="caution">
    <text evidence="2">The sequence shown here is derived from an EMBL/GenBank/DDBJ whole genome shotgun (WGS) entry which is preliminary data.</text>
</comment>
<proteinExistence type="predicted"/>
<dbReference type="EMBL" id="VYGV01000012">
    <property type="protein sequence ID" value="NWF46330.1"/>
    <property type="molecule type" value="Genomic_DNA"/>
</dbReference>
<evidence type="ECO:0000313" key="3">
    <source>
        <dbReference type="Proteomes" id="UP000545507"/>
    </source>
</evidence>
<evidence type="ECO:0000256" key="1">
    <source>
        <dbReference type="SAM" id="Phobius"/>
    </source>
</evidence>
<keyword evidence="3" id="KW-1185">Reference proteome</keyword>
<dbReference type="AlphaFoldDB" id="A0A7Y8GWU3"/>
<gene>
    <name evidence="2" type="ORF">F3K02_13875</name>
</gene>
<keyword evidence="1" id="KW-0472">Membrane</keyword>